<evidence type="ECO:0000313" key="2">
    <source>
        <dbReference type="EMBL" id="MBB3210671.1"/>
    </source>
</evidence>
<reference evidence="2 3" key="1">
    <citation type="submission" date="2020-08" db="EMBL/GenBank/DDBJ databases">
        <title>Genomic Encyclopedia of Type Strains, Phase III (KMG-III): the genomes of soil and plant-associated and newly described type strains.</title>
        <authorList>
            <person name="Whitman W."/>
        </authorList>
    </citation>
    <scope>NUCLEOTIDE SEQUENCE [LARGE SCALE GENOMIC DNA]</scope>
    <source>
        <strain evidence="2 3">CECT 8075</strain>
    </source>
</reference>
<evidence type="ECO:0000256" key="1">
    <source>
        <dbReference type="SAM" id="MobiDB-lite"/>
    </source>
</evidence>
<comment type="caution">
    <text evidence="2">The sequence shown here is derived from an EMBL/GenBank/DDBJ whole genome shotgun (WGS) entry which is preliminary data.</text>
</comment>
<dbReference type="AlphaFoldDB" id="A0A7W5E5K6"/>
<accession>A0A7W5E5K6</accession>
<sequence length="67" mass="7356">MNISISNLSAVLLLTFAFTGCSKSQPSVVKGPEKSEAEVLAQRQQEEAQRMEEVKARMSEGRDGRSN</sequence>
<dbReference type="Proteomes" id="UP000536179">
    <property type="component" value="Unassembled WGS sequence"/>
</dbReference>
<feature type="region of interest" description="Disordered" evidence="1">
    <location>
        <begin position="23"/>
        <end position="67"/>
    </location>
</feature>
<dbReference type="EMBL" id="JACHXU010000049">
    <property type="protein sequence ID" value="MBB3210671.1"/>
    <property type="molecule type" value="Genomic_DNA"/>
</dbReference>
<keyword evidence="3" id="KW-1185">Reference proteome</keyword>
<organism evidence="2 3">
    <name type="scientific">Aporhodopirellula rubra</name>
    <dbReference type="NCBI Taxonomy" id="980271"/>
    <lineage>
        <taxon>Bacteria</taxon>
        <taxon>Pseudomonadati</taxon>
        <taxon>Planctomycetota</taxon>
        <taxon>Planctomycetia</taxon>
        <taxon>Pirellulales</taxon>
        <taxon>Pirellulaceae</taxon>
        <taxon>Aporhodopirellula</taxon>
    </lineage>
</organism>
<gene>
    <name evidence="2" type="ORF">FHS27_006519</name>
</gene>
<protein>
    <submittedName>
        <fullName evidence="2">Uncharacterized protein</fullName>
    </submittedName>
</protein>
<feature type="compositionally biased region" description="Basic and acidic residues" evidence="1">
    <location>
        <begin position="44"/>
        <end position="67"/>
    </location>
</feature>
<evidence type="ECO:0000313" key="3">
    <source>
        <dbReference type="Proteomes" id="UP000536179"/>
    </source>
</evidence>
<name>A0A7W5E5K6_9BACT</name>
<proteinExistence type="predicted"/>